<evidence type="ECO:0000256" key="4">
    <source>
        <dbReference type="ARBA" id="ARBA00023163"/>
    </source>
</evidence>
<dbReference type="KEGG" id="ctes:O987_07370"/>
<sequence length="349" mass="38260">MLQQLPHGLRMQIDRGGLKGLPASGAQAWVTAFLVLSVIVRQATISRAMKSTPPPARRLDAYSLRLFSAVARTGSIARAAEQEHIASSALSRRIADLEHSFGTALLVRSPRGVTLTDAGRIVFERGLQIDDELQGLIREVQEHGEEVRGTVRLYANMSAVIGFLPEKLSTFRARFAHVRISLHEADTREVIRACLDDRADVGLGVAVNVPTGVDSWYFASDPLHVVLPRGHCLEDSEAIDFSKVLEFPLIGVHQGGALDRLLHERAQALQMRFTPEVSLSSFDAVCRMVEAGLGIAVIPQSATSAYAGTAGFIRRPLSEPWAMRELRLYALRRQPQLRSTQALMDVLSG</sequence>
<gene>
    <name evidence="6" type="ORF">O987_07370</name>
</gene>
<keyword evidence="4" id="KW-0804">Transcription</keyword>
<dbReference type="GO" id="GO:0003700">
    <property type="term" value="F:DNA-binding transcription factor activity"/>
    <property type="evidence" value="ECO:0007669"/>
    <property type="project" value="InterPro"/>
</dbReference>
<dbReference type="PANTHER" id="PTHR30419:SF2">
    <property type="entry name" value="LYSR FAMILY TRANSCRIPTIONAL REGULATOR"/>
    <property type="match status" value="1"/>
</dbReference>
<dbReference type="Gene3D" id="3.40.190.10">
    <property type="entry name" value="Periplasmic binding protein-like II"/>
    <property type="match status" value="2"/>
</dbReference>
<dbReference type="InterPro" id="IPR005119">
    <property type="entry name" value="LysR_subst-bd"/>
</dbReference>
<evidence type="ECO:0000256" key="3">
    <source>
        <dbReference type="ARBA" id="ARBA00023125"/>
    </source>
</evidence>
<dbReference type="Proteomes" id="UP000028782">
    <property type="component" value="Chromosome"/>
</dbReference>
<evidence type="ECO:0000256" key="2">
    <source>
        <dbReference type="ARBA" id="ARBA00023015"/>
    </source>
</evidence>
<dbReference type="EMBL" id="CP006704">
    <property type="protein sequence ID" value="AIJ45620.1"/>
    <property type="molecule type" value="Genomic_DNA"/>
</dbReference>
<dbReference type="InterPro" id="IPR036388">
    <property type="entry name" value="WH-like_DNA-bd_sf"/>
</dbReference>
<protein>
    <submittedName>
        <fullName evidence="6">LysR family transcriptional regulator</fullName>
    </submittedName>
</protein>
<comment type="similarity">
    <text evidence="1">Belongs to the LysR transcriptional regulatory family.</text>
</comment>
<dbReference type="AlphaFoldDB" id="A0A076PPK5"/>
<evidence type="ECO:0000313" key="6">
    <source>
        <dbReference type="EMBL" id="AIJ45620.1"/>
    </source>
</evidence>
<dbReference type="PROSITE" id="PS50931">
    <property type="entry name" value="HTH_LYSR"/>
    <property type="match status" value="1"/>
</dbReference>
<proteinExistence type="inferred from homology"/>
<dbReference type="SUPFAM" id="SSF53850">
    <property type="entry name" value="Periplasmic binding protein-like II"/>
    <property type="match status" value="1"/>
</dbReference>
<dbReference type="Pfam" id="PF00126">
    <property type="entry name" value="HTH_1"/>
    <property type="match status" value="1"/>
</dbReference>
<dbReference type="Pfam" id="PF03466">
    <property type="entry name" value="LysR_substrate"/>
    <property type="match status" value="1"/>
</dbReference>
<dbReference type="InterPro" id="IPR036390">
    <property type="entry name" value="WH_DNA-bd_sf"/>
</dbReference>
<organism evidence="6 7">
    <name type="scientific">Comamonas testosteroni TK102</name>
    <dbReference type="NCBI Taxonomy" id="1392005"/>
    <lineage>
        <taxon>Bacteria</taxon>
        <taxon>Pseudomonadati</taxon>
        <taxon>Pseudomonadota</taxon>
        <taxon>Betaproteobacteria</taxon>
        <taxon>Burkholderiales</taxon>
        <taxon>Comamonadaceae</taxon>
        <taxon>Comamonas</taxon>
    </lineage>
</organism>
<dbReference type="GO" id="GO:0003677">
    <property type="term" value="F:DNA binding"/>
    <property type="evidence" value="ECO:0007669"/>
    <property type="project" value="UniProtKB-KW"/>
</dbReference>
<keyword evidence="3" id="KW-0238">DNA-binding</keyword>
<dbReference type="Gene3D" id="1.10.10.10">
    <property type="entry name" value="Winged helix-like DNA-binding domain superfamily/Winged helix DNA-binding domain"/>
    <property type="match status" value="1"/>
</dbReference>
<evidence type="ECO:0000313" key="7">
    <source>
        <dbReference type="Proteomes" id="UP000028782"/>
    </source>
</evidence>
<dbReference type="InterPro" id="IPR000847">
    <property type="entry name" value="LysR_HTH_N"/>
</dbReference>
<feature type="domain" description="HTH lysR-type" evidence="5">
    <location>
        <begin position="59"/>
        <end position="116"/>
    </location>
</feature>
<dbReference type="InterPro" id="IPR050950">
    <property type="entry name" value="HTH-type_LysR_regulators"/>
</dbReference>
<dbReference type="SUPFAM" id="SSF46785">
    <property type="entry name" value="Winged helix' DNA-binding domain"/>
    <property type="match status" value="1"/>
</dbReference>
<dbReference type="PANTHER" id="PTHR30419">
    <property type="entry name" value="HTH-TYPE TRANSCRIPTIONAL REGULATOR YBHD"/>
    <property type="match status" value="1"/>
</dbReference>
<accession>A0A076PPK5</accession>
<keyword evidence="2" id="KW-0805">Transcription regulation</keyword>
<evidence type="ECO:0000259" key="5">
    <source>
        <dbReference type="PROSITE" id="PS50931"/>
    </source>
</evidence>
<evidence type="ECO:0000256" key="1">
    <source>
        <dbReference type="ARBA" id="ARBA00009437"/>
    </source>
</evidence>
<dbReference type="HOGENOM" id="CLU_039613_6_0_4"/>
<reference evidence="6 7" key="1">
    <citation type="journal article" date="2014" name="Genome Announc.">
        <title>Complete Genome Sequence of Polychlorinated Biphenyl Degrader Comamonas testosteroni TK102 (NBRC 109938).</title>
        <authorList>
            <person name="Fukuda K."/>
            <person name="Hosoyama A."/>
            <person name="Tsuchikane K."/>
            <person name="Ohji S."/>
            <person name="Yamazoe A."/>
            <person name="Fujita N."/>
            <person name="Shintani M."/>
            <person name="Kimbara K."/>
        </authorList>
    </citation>
    <scope>NUCLEOTIDE SEQUENCE [LARGE SCALE GENOMIC DNA]</scope>
    <source>
        <strain evidence="6">TK102</strain>
    </source>
</reference>
<name>A0A076PPK5_COMTE</name>
<dbReference type="GO" id="GO:0005829">
    <property type="term" value="C:cytosol"/>
    <property type="evidence" value="ECO:0007669"/>
    <property type="project" value="TreeGrafter"/>
</dbReference>